<dbReference type="Pfam" id="PF13515">
    <property type="entry name" value="FUSC_2"/>
    <property type="match status" value="1"/>
</dbReference>
<dbReference type="Pfam" id="PF12805">
    <property type="entry name" value="FUSC-like"/>
    <property type="match status" value="1"/>
</dbReference>
<feature type="domain" description="Integral membrane bound transporter" evidence="9">
    <location>
        <begin position="402"/>
        <end position="525"/>
    </location>
</feature>
<dbReference type="EMBL" id="JBBVGT010000002">
    <property type="protein sequence ID" value="MFB5944944.1"/>
    <property type="molecule type" value="Genomic_DNA"/>
</dbReference>
<organism evidence="10 11">
    <name type="scientific">Albibacterium profundi</name>
    <dbReference type="NCBI Taxonomy" id="3134906"/>
    <lineage>
        <taxon>Bacteria</taxon>
        <taxon>Pseudomonadati</taxon>
        <taxon>Bacteroidota</taxon>
        <taxon>Sphingobacteriia</taxon>
        <taxon>Sphingobacteriales</taxon>
        <taxon>Sphingobacteriaceae</taxon>
        <taxon>Albibacterium</taxon>
    </lineage>
</organism>
<dbReference type="Proteomes" id="UP001580928">
    <property type="component" value="Unassembled WGS sequence"/>
</dbReference>
<feature type="transmembrane region" description="Helical" evidence="7">
    <location>
        <begin position="66"/>
        <end position="84"/>
    </location>
</feature>
<feature type="transmembrane region" description="Helical" evidence="7">
    <location>
        <begin position="90"/>
        <end position="108"/>
    </location>
</feature>
<dbReference type="PANTHER" id="PTHR30509">
    <property type="entry name" value="P-HYDROXYBENZOIC ACID EFFLUX PUMP SUBUNIT-RELATED"/>
    <property type="match status" value="1"/>
</dbReference>
<protein>
    <submittedName>
        <fullName evidence="10">FUSC family membrane protein</fullName>
    </submittedName>
</protein>
<reference evidence="10 11" key="1">
    <citation type="submission" date="2024-04" db="EMBL/GenBank/DDBJ databases">
        <title>Albibacterium profundi sp. nov., isolated from sediment of the Challenger Deep of Mariana Trench.</title>
        <authorList>
            <person name="Wang Y."/>
        </authorList>
    </citation>
    <scope>NUCLEOTIDE SEQUENCE [LARGE SCALE GENOMIC DNA]</scope>
    <source>
        <strain evidence="10 11">RHL897</strain>
    </source>
</reference>
<sequence>MIKKADFLHFLHGQDFANGLRISFGAIIPALVGFYFGDLETGIAISIGALYASIADTPGPVAHRRNALLATLLLVFLMTLITQYLNGSPILLVTELLVFSFLFSMLAAYGPRAAAVGTTAMLIVFLNIEPPEGGHSIVEYSAFITLGSGWYALLSLSLTQVMPYRLAQQELAEAVREIATFIRIKSEFYDPSSDIDKSYTKLIDQQIKINGHLHSLREILFKSKLIVKDATSIGRTLILVFSDIIDLYEKAMSTQYNYDEIRGKFGDTDALKEIRFTLIRLSNELDNFGYYLASNRRPKLLFNLQQDLEKLKEVIDQTSHNKHENTFYLKKVLINIRSISRRTQTLYSYFQNKEVDRQRNIGDISKFVSHDTIDLKVFRNNLTLKSDIFRHAIRTSVVMVGAFALAYSIDFGQHINWILLTILVILKPGWSLTRERNFQRLVGTIVGGGMGIILLIWVTDPTTRFFMLLVFMVLTYSLIRINYIVGVIFMTPYLLIMFSFLGEGTIDVARERIFATFIGCGLAFISSYIILPSWEGEQIEKYMRKLLIANYNYFIKIPETLVRTDLTETDYKLARKEVYVASANMASAYQRMITEPKSKQKNSKSLNKFIVVNHLFTSHTANLIDAVQSTNSQDISGRPVRNLKRITIKLEKLIDQFQEDSKSPFEPAQINMPETLLVDLVESDEKTFLISQTRELRRVTDDLRRSSDIILGVLPDRNTPLPSETIQLLADQPAPMKN</sequence>
<keyword evidence="2" id="KW-1003">Cell membrane</keyword>
<feature type="transmembrane region" description="Helical" evidence="7">
    <location>
        <begin position="415"/>
        <end position="433"/>
    </location>
</feature>
<evidence type="ECO:0000256" key="2">
    <source>
        <dbReference type="ARBA" id="ARBA00022475"/>
    </source>
</evidence>
<comment type="similarity">
    <text evidence="6">Belongs to the YccS/YhfK family.</text>
</comment>
<evidence type="ECO:0000259" key="9">
    <source>
        <dbReference type="Pfam" id="PF13515"/>
    </source>
</evidence>
<feature type="transmembrane region" description="Helical" evidence="7">
    <location>
        <begin position="392"/>
        <end position="409"/>
    </location>
</feature>
<evidence type="ECO:0000256" key="7">
    <source>
        <dbReference type="SAM" id="Phobius"/>
    </source>
</evidence>
<dbReference type="InterPro" id="IPR049453">
    <property type="entry name" value="Memb_transporter_dom"/>
</dbReference>
<evidence type="ECO:0000313" key="10">
    <source>
        <dbReference type="EMBL" id="MFB5944944.1"/>
    </source>
</evidence>
<dbReference type="PANTHER" id="PTHR30509:SF8">
    <property type="entry name" value="INNER MEMBRANE PROTEIN YCCS"/>
    <property type="match status" value="1"/>
</dbReference>
<proteinExistence type="inferred from homology"/>
<feature type="transmembrane region" description="Helical" evidence="7">
    <location>
        <begin position="478"/>
        <end position="501"/>
    </location>
</feature>
<feature type="transmembrane region" description="Helical" evidence="7">
    <location>
        <begin position="26"/>
        <end position="54"/>
    </location>
</feature>
<comment type="caution">
    <text evidence="10">The sequence shown here is derived from an EMBL/GenBank/DDBJ whole genome shotgun (WGS) entry which is preliminary data.</text>
</comment>
<evidence type="ECO:0000259" key="8">
    <source>
        <dbReference type="Pfam" id="PF12805"/>
    </source>
</evidence>
<evidence type="ECO:0000313" key="11">
    <source>
        <dbReference type="Proteomes" id="UP001580928"/>
    </source>
</evidence>
<gene>
    <name evidence="10" type="ORF">WKR92_03785</name>
</gene>
<dbReference type="RefSeq" id="WP_375556502.1">
    <property type="nucleotide sequence ID" value="NZ_JBBVGT010000002.1"/>
</dbReference>
<evidence type="ECO:0000256" key="4">
    <source>
        <dbReference type="ARBA" id="ARBA00022989"/>
    </source>
</evidence>
<keyword evidence="4 7" id="KW-1133">Transmembrane helix</keyword>
<feature type="transmembrane region" description="Helical" evidence="7">
    <location>
        <begin position="440"/>
        <end position="458"/>
    </location>
</feature>
<evidence type="ECO:0000256" key="5">
    <source>
        <dbReference type="ARBA" id="ARBA00023136"/>
    </source>
</evidence>
<evidence type="ECO:0000256" key="1">
    <source>
        <dbReference type="ARBA" id="ARBA00004651"/>
    </source>
</evidence>
<name>A0ABV5CBR4_9SPHI</name>
<keyword evidence="3 7" id="KW-0812">Transmembrane</keyword>
<feature type="transmembrane region" description="Helical" evidence="7">
    <location>
        <begin position="140"/>
        <end position="159"/>
    </location>
</feature>
<comment type="subcellular location">
    <subcellularLocation>
        <location evidence="1">Cell membrane</location>
        <topology evidence="1">Multi-pass membrane protein</topology>
    </subcellularLocation>
</comment>
<keyword evidence="11" id="KW-1185">Reference proteome</keyword>
<dbReference type="InterPro" id="IPR032692">
    <property type="entry name" value="YccS_N"/>
</dbReference>
<feature type="domain" description="Integral membrane protein YccS N-terminal" evidence="8">
    <location>
        <begin position="68"/>
        <end position="341"/>
    </location>
</feature>
<keyword evidence="5 7" id="KW-0472">Membrane</keyword>
<accession>A0ABV5CBR4</accession>
<evidence type="ECO:0000256" key="3">
    <source>
        <dbReference type="ARBA" id="ARBA00022692"/>
    </source>
</evidence>
<feature type="transmembrane region" description="Helical" evidence="7">
    <location>
        <begin position="513"/>
        <end position="534"/>
    </location>
</feature>
<evidence type="ECO:0000256" key="6">
    <source>
        <dbReference type="ARBA" id="ARBA00043993"/>
    </source>
</evidence>